<organism evidence="1 2">
    <name type="scientific">Smallanthus sonchifolius</name>
    <dbReference type="NCBI Taxonomy" id="185202"/>
    <lineage>
        <taxon>Eukaryota</taxon>
        <taxon>Viridiplantae</taxon>
        <taxon>Streptophyta</taxon>
        <taxon>Embryophyta</taxon>
        <taxon>Tracheophyta</taxon>
        <taxon>Spermatophyta</taxon>
        <taxon>Magnoliopsida</taxon>
        <taxon>eudicotyledons</taxon>
        <taxon>Gunneridae</taxon>
        <taxon>Pentapetalae</taxon>
        <taxon>asterids</taxon>
        <taxon>campanulids</taxon>
        <taxon>Asterales</taxon>
        <taxon>Asteraceae</taxon>
        <taxon>Asteroideae</taxon>
        <taxon>Heliantheae alliance</taxon>
        <taxon>Millerieae</taxon>
        <taxon>Smallanthus</taxon>
    </lineage>
</organism>
<dbReference type="EMBL" id="CM042018">
    <property type="protein sequence ID" value="KAI3827798.1"/>
    <property type="molecule type" value="Genomic_DNA"/>
</dbReference>
<accession>A0ACB9K6E0</accession>
<protein>
    <submittedName>
        <fullName evidence="1">Uncharacterized protein</fullName>
    </submittedName>
</protein>
<proteinExistence type="predicted"/>
<evidence type="ECO:0000313" key="1">
    <source>
        <dbReference type="EMBL" id="KAI3827798.1"/>
    </source>
</evidence>
<reference evidence="2" key="1">
    <citation type="journal article" date="2022" name="Mol. Ecol. Resour.">
        <title>The genomes of chicory, endive, great burdock and yacon provide insights into Asteraceae palaeo-polyploidization history and plant inulin production.</title>
        <authorList>
            <person name="Fan W."/>
            <person name="Wang S."/>
            <person name="Wang H."/>
            <person name="Wang A."/>
            <person name="Jiang F."/>
            <person name="Liu H."/>
            <person name="Zhao H."/>
            <person name="Xu D."/>
            <person name="Zhang Y."/>
        </authorList>
    </citation>
    <scope>NUCLEOTIDE SEQUENCE [LARGE SCALE GENOMIC DNA]</scope>
    <source>
        <strain evidence="2">cv. Yunnan</strain>
    </source>
</reference>
<comment type="caution">
    <text evidence="1">The sequence shown here is derived from an EMBL/GenBank/DDBJ whole genome shotgun (WGS) entry which is preliminary data.</text>
</comment>
<gene>
    <name evidence="1" type="ORF">L1987_01882</name>
</gene>
<sequence>MGAEEEAPKPQERQRTTMAEQRDTLATQRSVAAELRANEVGEQLTLLVLLLDMPPRQATMTAAQMEALINQRVAAAVAALPRNHNAGGPGQNPPVCTYKLFI</sequence>
<reference evidence="1 2" key="2">
    <citation type="journal article" date="2022" name="Mol. Ecol. Resour.">
        <title>The genomes of chicory, endive, great burdock and yacon provide insights into Asteraceae paleo-polyploidization history and plant inulin production.</title>
        <authorList>
            <person name="Fan W."/>
            <person name="Wang S."/>
            <person name="Wang H."/>
            <person name="Wang A."/>
            <person name="Jiang F."/>
            <person name="Liu H."/>
            <person name="Zhao H."/>
            <person name="Xu D."/>
            <person name="Zhang Y."/>
        </authorList>
    </citation>
    <scope>NUCLEOTIDE SEQUENCE [LARGE SCALE GENOMIC DNA]</scope>
    <source>
        <strain evidence="2">cv. Yunnan</strain>
        <tissue evidence="1">Leaves</tissue>
    </source>
</reference>
<evidence type="ECO:0000313" key="2">
    <source>
        <dbReference type="Proteomes" id="UP001056120"/>
    </source>
</evidence>
<dbReference type="Proteomes" id="UP001056120">
    <property type="component" value="Linkage Group LG01"/>
</dbReference>
<keyword evidence="2" id="KW-1185">Reference proteome</keyword>
<name>A0ACB9K6E0_9ASTR</name>